<name>A0A9W7BY93_9STRA</name>
<dbReference type="InterPro" id="IPR036390">
    <property type="entry name" value="WH_DNA-bd_sf"/>
</dbReference>
<reference evidence="3" key="1">
    <citation type="journal article" date="2023" name="Commun. Biol.">
        <title>Genome analysis of Parmales, the sister group of diatoms, reveals the evolutionary specialization of diatoms from phago-mixotrophs to photoautotrophs.</title>
        <authorList>
            <person name="Ban H."/>
            <person name="Sato S."/>
            <person name="Yoshikawa S."/>
            <person name="Yamada K."/>
            <person name="Nakamura Y."/>
            <person name="Ichinomiya M."/>
            <person name="Sato N."/>
            <person name="Blanc-Mathieu R."/>
            <person name="Endo H."/>
            <person name="Kuwata A."/>
            <person name="Ogata H."/>
        </authorList>
    </citation>
    <scope>NUCLEOTIDE SEQUENCE [LARGE SCALE GENOMIC DNA]</scope>
    <source>
        <strain evidence="3">NIES 3701</strain>
    </source>
</reference>
<feature type="signal peptide" evidence="1">
    <location>
        <begin position="1"/>
        <end position="20"/>
    </location>
</feature>
<dbReference type="OrthoDB" id="10386874at2759"/>
<dbReference type="Gene3D" id="1.10.10.10">
    <property type="entry name" value="Winged helix-like DNA-binding domain superfamily/Winged helix DNA-binding domain"/>
    <property type="match status" value="1"/>
</dbReference>
<accession>A0A9W7BY93</accession>
<protein>
    <submittedName>
        <fullName evidence="2">Uncharacterized protein</fullName>
    </submittedName>
</protein>
<organism evidence="2 3">
    <name type="scientific">Triparma strigata</name>
    <dbReference type="NCBI Taxonomy" id="1606541"/>
    <lineage>
        <taxon>Eukaryota</taxon>
        <taxon>Sar</taxon>
        <taxon>Stramenopiles</taxon>
        <taxon>Ochrophyta</taxon>
        <taxon>Bolidophyceae</taxon>
        <taxon>Parmales</taxon>
        <taxon>Triparmaceae</taxon>
        <taxon>Triparma</taxon>
    </lineage>
</organism>
<dbReference type="SUPFAM" id="SSF46785">
    <property type="entry name" value="Winged helix' DNA-binding domain"/>
    <property type="match status" value="1"/>
</dbReference>
<evidence type="ECO:0000313" key="3">
    <source>
        <dbReference type="Proteomes" id="UP001165085"/>
    </source>
</evidence>
<dbReference type="InterPro" id="IPR036388">
    <property type="entry name" value="WH-like_DNA-bd_sf"/>
</dbReference>
<dbReference type="AlphaFoldDB" id="A0A9W7BY93"/>
<proteinExistence type="predicted"/>
<comment type="caution">
    <text evidence="2">The sequence shown here is derived from an EMBL/GenBank/DDBJ whole genome shotgun (WGS) entry which is preliminary data.</text>
</comment>
<keyword evidence="1" id="KW-0732">Signal</keyword>
<keyword evidence="3" id="KW-1185">Reference proteome</keyword>
<sequence length="330" mass="38013">MLFGFVNLISSMFLINLVILNPPPIPMTCDPPSIRSGGNRQEVCIHENEVWKRTYSCMPFGLWRREGYPTGDNGDKYELKEAKRIFGKHRDDYIKCLIETTFQNDSNRRMMQYESEVLVKPRVEGGILKFQKTDNSGSVGKNLKFSPVETIHSYESNLSSLLSLDTEIGLRNEWFFGNHYDDTYMTEEGEIRIIDCNITGKRVGWLYWFINFCADASNFWGHGSWGKKIHPGTASTKHTTVCPDKSSLDCPDGSQVPMEAFDNILAKKGSSNSRISKFLLRYTKEDVETFKKGLSFKPQARYIKKRIESLLERGSLERSEDGYNMYNYWA</sequence>
<dbReference type="Proteomes" id="UP001165085">
    <property type="component" value="Unassembled WGS sequence"/>
</dbReference>
<evidence type="ECO:0000313" key="2">
    <source>
        <dbReference type="EMBL" id="GMH99731.1"/>
    </source>
</evidence>
<evidence type="ECO:0000256" key="1">
    <source>
        <dbReference type="SAM" id="SignalP"/>
    </source>
</evidence>
<dbReference type="EMBL" id="BRXY01000554">
    <property type="protein sequence ID" value="GMH99731.1"/>
    <property type="molecule type" value="Genomic_DNA"/>
</dbReference>
<feature type="chain" id="PRO_5040740068" evidence="1">
    <location>
        <begin position="21"/>
        <end position="330"/>
    </location>
</feature>
<gene>
    <name evidence="2" type="ORF">TrST_g13113</name>
</gene>